<dbReference type="AlphaFoldDB" id="A0A6P5H7A9"/>
<dbReference type="RefSeq" id="XP_020115048.1">
    <property type="nucleotide sequence ID" value="XM_020259459.1"/>
</dbReference>
<dbReference type="RefSeq" id="XP_020115047.1">
    <property type="nucleotide sequence ID" value="XM_020259458.1"/>
</dbReference>
<gene>
    <name evidence="3 4 5" type="primary">LOC109728914</name>
</gene>
<feature type="compositionally biased region" description="Low complexity" evidence="1">
    <location>
        <begin position="566"/>
        <end position="583"/>
    </location>
</feature>
<name>A0A6P5H7A9_ANACO</name>
<feature type="region of interest" description="Disordered" evidence="1">
    <location>
        <begin position="566"/>
        <end position="607"/>
    </location>
</feature>
<evidence type="ECO:0000313" key="5">
    <source>
        <dbReference type="RefSeq" id="XP_020115049.1"/>
    </source>
</evidence>
<dbReference type="Pfam" id="PF05623">
    <property type="entry name" value="DUF789"/>
    <property type="match status" value="1"/>
</dbReference>
<feature type="region of interest" description="Disordered" evidence="1">
    <location>
        <begin position="442"/>
        <end position="539"/>
    </location>
</feature>
<dbReference type="Proteomes" id="UP000515123">
    <property type="component" value="Linkage group 25"/>
</dbReference>
<feature type="compositionally biased region" description="Polar residues" evidence="1">
    <location>
        <begin position="527"/>
        <end position="536"/>
    </location>
</feature>
<evidence type="ECO:0000256" key="1">
    <source>
        <dbReference type="SAM" id="MobiDB-lite"/>
    </source>
</evidence>
<protein>
    <submittedName>
        <fullName evidence="3 4">Uncharacterized protein LOC109728914</fullName>
    </submittedName>
</protein>
<feature type="compositionally biased region" description="Low complexity" evidence="1">
    <location>
        <begin position="458"/>
        <end position="472"/>
    </location>
</feature>
<proteinExistence type="predicted"/>
<dbReference type="GeneID" id="109728914"/>
<reference evidence="2" key="1">
    <citation type="journal article" date="2015" name="Nat. Genet.">
        <title>The pineapple genome and the evolution of CAM photosynthesis.</title>
        <authorList>
            <person name="Ming R."/>
            <person name="VanBuren R."/>
            <person name="Wai C.M."/>
            <person name="Tang H."/>
            <person name="Schatz M.C."/>
            <person name="Bowers J.E."/>
            <person name="Lyons E."/>
            <person name="Wang M.L."/>
            <person name="Chen J."/>
            <person name="Biggers E."/>
            <person name="Zhang J."/>
            <person name="Huang L."/>
            <person name="Zhang L."/>
            <person name="Miao W."/>
            <person name="Zhang J."/>
            <person name="Ye Z."/>
            <person name="Miao C."/>
            <person name="Lin Z."/>
            <person name="Wang H."/>
            <person name="Zhou H."/>
            <person name="Yim W.C."/>
            <person name="Priest H.D."/>
            <person name="Zheng C."/>
            <person name="Woodhouse M."/>
            <person name="Edger P.P."/>
            <person name="Guyot R."/>
            <person name="Guo H.B."/>
            <person name="Guo H."/>
            <person name="Zheng G."/>
            <person name="Singh R."/>
            <person name="Sharma A."/>
            <person name="Min X."/>
            <person name="Zheng Y."/>
            <person name="Lee H."/>
            <person name="Gurtowski J."/>
            <person name="Sedlazeck F.J."/>
            <person name="Harkess A."/>
            <person name="McKain M.R."/>
            <person name="Liao Z."/>
            <person name="Fang J."/>
            <person name="Liu J."/>
            <person name="Zhang X."/>
            <person name="Zhang Q."/>
            <person name="Hu W."/>
            <person name="Qin Y."/>
            <person name="Wang K."/>
            <person name="Chen L.Y."/>
            <person name="Shirley N."/>
            <person name="Lin Y.R."/>
            <person name="Liu L.Y."/>
            <person name="Hernandez A.G."/>
            <person name="Wright C.L."/>
            <person name="Bulone V."/>
            <person name="Tuskan G.A."/>
            <person name="Heath K."/>
            <person name="Zee F."/>
            <person name="Moore P.H."/>
            <person name="Sunkar R."/>
            <person name="Leebens-Mack J.H."/>
            <person name="Mockler T."/>
            <person name="Bennetzen J.L."/>
            <person name="Freeling M."/>
            <person name="Sankoff D."/>
            <person name="Paterson A.H."/>
            <person name="Zhu X."/>
            <person name="Yang X."/>
            <person name="Smith J.A."/>
            <person name="Cushman J.C."/>
            <person name="Paull R.E."/>
            <person name="Yu Q."/>
        </authorList>
    </citation>
    <scope>NUCLEOTIDE SEQUENCE [LARGE SCALE GENOMIC DNA]</scope>
    <source>
        <strain evidence="2">cv. F153</strain>
    </source>
</reference>
<dbReference type="Gramene" id="Aco010334.1.mrna1">
    <property type="protein sequence ID" value="Aco010334.1.mrna1"/>
    <property type="gene ID" value="Aco010334.1.path1"/>
</dbReference>
<evidence type="ECO:0000313" key="3">
    <source>
        <dbReference type="RefSeq" id="XP_020115047.1"/>
    </source>
</evidence>
<sequence length="1172" mass="129809">MPCGHGRISGNVDKAADRRSRFMFNRSPAQNSNQYCSKECVAEFDSRSSEQRCVIFTFFAIDRDTCWKLAPFLPPLQGTNGRNHLTSGTPYDMDSLESLSPQPTIIFQVDLPNEQKINMVQNSNHVKSPLSDCNSFRGGISRQSHLRKKWEKNVKNSTSMSASSFLASDNSSSSICDNFNVVGPDYVVNSVLKGEKTSKRSPRKKGKKKGKQYRKGAQRKASSTGLETQCEEITDGVSAFDKASSPSSSLKDVSAEKVDSENNNEFVDCSTTLVSCTSYSDEMDESEPTTSSLGFSGERFKCNSLSTSETPEIILSTFNENYMDSHMKRKDSHNNSSSISLDSCNATATDPFLDGWNSDVSGNCSDDTETQLIAKKNECEHNSLDSGLVTESNNVEHSCHTTTVNLSRISSNELDNCSVPDMCEVTERTQCSSEACSSNGFHPVISGKRGRRSKKMASSVSSNGTNHFSSSSIHGRTGKDSGHSVWQKVQKLDNECSSKPRTANITSQSAIALKESKTRTRSDSSVRLKQNHSGKATHSCRVANEAVNSSEIQLKSVDRDQINNAKSKLSAASKQAAQQSRKGSSTDKSSTARASKNHHKEALVSMPPMNNVKHISSQLTLPSVTGSQQRLAKPCDNVDLDQFEAKHVVKNGKEMTTLGNICQNSNVHMHIETKSLYGNSEDIKCRFSDLFLTDIDRSQCMKSETESSPETCKSEYSVNSILQKWVPIGKKDSIVSDRGIDSKASTVDHLVHNNNPTSDNAQTVVSQSCTNFLSSKDTDLSSPDDKKSNNEVMSQTHLAEAFDGTHNQNGFLRSETELDKIIHAVNDAYKMQIDVEGIQRVTGTPIADFEKFIYSASPVVGHASCVKSCSTCIQEQLLGNSLCRHQIPDVSLRSIWQWYEEPGCYGLEVKACDYRNLKRLRNSHSEFSAYFVPYLSAVQLFGQSKTSSCLASLPIFSKLFPQSSMGKDACLFKSSSLKGDQLVSSGDGELIFEYFESEQPPWRRPLFEKIKELVSGVRPSKSQIFGDPEKLENLNLNALHPASWFSVAWYPVYRIPDGNFHAAFLTYHSFGSLVQQSGSENMVNGLKHLVSPVVGLQTYNDRGEWWFQPRDSNFKTVLPDDAPYSNLSEVIKERLKTLKQTASVMARAVIYKGNERSANQHPDYEFFLSRSR</sequence>
<dbReference type="PANTHER" id="PTHR32010">
    <property type="entry name" value="PHOTOSYSTEM II STABILITY/ASSEMBLY FACTOR HCF136, CHLOROPLASTIC"/>
    <property type="match status" value="1"/>
</dbReference>
<accession>A0A6P5H7A9</accession>
<feature type="compositionally biased region" description="Basic and acidic residues" evidence="1">
    <location>
        <begin position="514"/>
        <end position="526"/>
    </location>
</feature>
<reference evidence="3 4" key="2">
    <citation type="submission" date="2025-04" db="UniProtKB">
        <authorList>
            <consortium name="RefSeq"/>
        </authorList>
    </citation>
    <scope>IDENTIFICATION</scope>
    <source>
        <tissue evidence="3 4">Leaf</tissue>
    </source>
</reference>
<evidence type="ECO:0000313" key="4">
    <source>
        <dbReference type="RefSeq" id="XP_020115048.1"/>
    </source>
</evidence>
<dbReference type="OrthoDB" id="1920576at2759"/>
<evidence type="ECO:0000313" key="2">
    <source>
        <dbReference type="Proteomes" id="UP000515123"/>
    </source>
</evidence>
<dbReference type="PANTHER" id="PTHR32010:SF18">
    <property type="entry name" value="DUF789 FAMILY PROTEIN"/>
    <property type="match status" value="1"/>
</dbReference>
<feature type="compositionally biased region" description="Polar residues" evidence="1">
    <location>
        <begin position="499"/>
        <end position="510"/>
    </location>
</feature>
<dbReference type="RefSeq" id="XP_020115049.1">
    <property type="nucleotide sequence ID" value="XM_020259460.1"/>
</dbReference>
<organism evidence="5">
    <name type="scientific">Ananas comosus</name>
    <name type="common">Pineapple</name>
    <name type="synonym">Ananas ananas</name>
    <dbReference type="NCBI Taxonomy" id="4615"/>
    <lineage>
        <taxon>Eukaryota</taxon>
        <taxon>Viridiplantae</taxon>
        <taxon>Streptophyta</taxon>
        <taxon>Embryophyta</taxon>
        <taxon>Tracheophyta</taxon>
        <taxon>Spermatophyta</taxon>
        <taxon>Magnoliopsida</taxon>
        <taxon>Liliopsida</taxon>
        <taxon>Poales</taxon>
        <taxon>Bromeliaceae</taxon>
        <taxon>Bromelioideae</taxon>
        <taxon>Ananas</taxon>
    </lineage>
</organism>
<feature type="compositionally biased region" description="Basic residues" evidence="1">
    <location>
        <begin position="199"/>
        <end position="218"/>
    </location>
</feature>
<feature type="region of interest" description="Disordered" evidence="1">
    <location>
        <begin position="193"/>
        <end position="228"/>
    </location>
</feature>
<dbReference type="InterPro" id="IPR008507">
    <property type="entry name" value="DUF789"/>
</dbReference>
<keyword evidence="2" id="KW-1185">Reference proteome</keyword>